<reference evidence="1 2" key="1">
    <citation type="journal article" date="2018" name="Front. Microbiol.">
        <title>Genome-Wide Analysis of Corynespora cassiicola Leaf Fall Disease Putative Effectors.</title>
        <authorList>
            <person name="Lopez D."/>
            <person name="Ribeiro S."/>
            <person name="Label P."/>
            <person name="Fumanal B."/>
            <person name="Venisse J.S."/>
            <person name="Kohler A."/>
            <person name="de Oliveira R.R."/>
            <person name="Labutti K."/>
            <person name="Lipzen A."/>
            <person name="Lail K."/>
            <person name="Bauer D."/>
            <person name="Ohm R.A."/>
            <person name="Barry K.W."/>
            <person name="Spatafora J."/>
            <person name="Grigoriev I.V."/>
            <person name="Martin F.M."/>
            <person name="Pujade-Renaud V."/>
        </authorList>
    </citation>
    <scope>NUCLEOTIDE SEQUENCE [LARGE SCALE GENOMIC DNA]</scope>
    <source>
        <strain evidence="1 2">Philippines</strain>
    </source>
</reference>
<keyword evidence="2" id="KW-1185">Reference proteome</keyword>
<sequence length="234" mass="25031">MGGFAFYAGPTNLALHSTSLCMVPPANLGRLGTALKRIRHASVCSFDRLGFNLVRAFSDATFIENPPAPGPRFMRTGSAEPRLHQAAAAPRRCFVAGPREMNTVSAGCPASPQRVLRVLLSTPFCLAWGFVSLAGPYSPGPMGSTMPVLTPWALVPAAARESNLLVAGSISLRSRMTRLAAKPAPASADRVYIGDWLSCTSHLGSASTLSLCICFPVHYHQRLAACRYRRSFPS</sequence>
<dbReference type="AlphaFoldDB" id="A0A2T2P0M7"/>
<evidence type="ECO:0000313" key="2">
    <source>
        <dbReference type="Proteomes" id="UP000240883"/>
    </source>
</evidence>
<evidence type="ECO:0000313" key="1">
    <source>
        <dbReference type="EMBL" id="PSN70908.1"/>
    </source>
</evidence>
<dbReference type="Proteomes" id="UP000240883">
    <property type="component" value="Unassembled WGS sequence"/>
</dbReference>
<gene>
    <name evidence="1" type="ORF">BS50DRAFT_269594</name>
</gene>
<dbReference type="EMBL" id="KZ678131">
    <property type="protein sequence ID" value="PSN70908.1"/>
    <property type="molecule type" value="Genomic_DNA"/>
</dbReference>
<proteinExistence type="predicted"/>
<name>A0A2T2P0M7_CORCC</name>
<protein>
    <submittedName>
        <fullName evidence="1">Uncharacterized protein</fullName>
    </submittedName>
</protein>
<accession>A0A2T2P0M7</accession>
<organism evidence="1 2">
    <name type="scientific">Corynespora cassiicola Philippines</name>
    <dbReference type="NCBI Taxonomy" id="1448308"/>
    <lineage>
        <taxon>Eukaryota</taxon>
        <taxon>Fungi</taxon>
        <taxon>Dikarya</taxon>
        <taxon>Ascomycota</taxon>
        <taxon>Pezizomycotina</taxon>
        <taxon>Dothideomycetes</taxon>
        <taxon>Pleosporomycetidae</taxon>
        <taxon>Pleosporales</taxon>
        <taxon>Corynesporascaceae</taxon>
        <taxon>Corynespora</taxon>
    </lineage>
</organism>